<dbReference type="EMBL" id="JABSTQ010010963">
    <property type="protein sequence ID" value="KAG0416328.1"/>
    <property type="molecule type" value="Genomic_DNA"/>
</dbReference>
<organism evidence="1 2">
    <name type="scientific">Ixodes persulcatus</name>
    <name type="common">Taiga tick</name>
    <dbReference type="NCBI Taxonomy" id="34615"/>
    <lineage>
        <taxon>Eukaryota</taxon>
        <taxon>Metazoa</taxon>
        <taxon>Ecdysozoa</taxon>
        <taxon>Arthropoda</taxon>
        <taxon>Chelicerata</taxon>
        <taxon>Arachnida</taxon>
        <taxon>Acari</taxon>
        <taxon>Parasitiformes</taxon>
        <taxon>Ixodida</taxon>
        <taxon>Ixodoidea</taxon>
        <taxon>Ixodidae</taxon>
        <taxon>Ixodinae</taxon>
        <taxon>Ixodes</taxon>
    </lineage>
</organism>
<name>A0AC60PB14_IXOPE</name>
<comment type="caution">
    <text evidence="1">The sequence shown here is derived from an EMBL/GenBank/DDBJ whole genome shotgun (WGS) entry which is preliminary data.</text>
</comment>
<sequence>TVINMAYCCLILIGKVIQKLVFGELRVSEQQHMKDKFWNFVFYKFIFIFGVMNVQYMDEVVLWCSWFSVLGFLHLLAQLCKDRFEYLSFSPTTPKLTHVRLLALLSGILLLSVGLFAVCVVVGLHAGANTFAFMAAECSLVTVRTLYVIVRYGIHLWDVHHEKVWENRAAYVYYAELCFELTALAIDFCHDLHMLLWGNIFLSMASLVILMQLRYLFYEIQRRVKKHKNYLRVVKHMEANYPMATADELEKNSDDCAICWDHMESARKLPCGHLFHNSCLRSWLEQDTSCPTCRMSLSEPGALDLAGELSRDEGRNTALLLGALGAQDDAPRHPQNTTTNHFFHFDGKARALDARQVQQMFPNMPLNTIMEDLRSTRSVELTTSLYQTTVPQSSLDRVYDSGSQNHGLDTRKEALADERFPRTPSASTTSTTIDSSSSMLLEDAEPPFAAEEAIASGDSSMGPQVGGRFSKSPSERERMLSRRKEELLKMARKLRHLEESLGARVRGLLRRVHALRSALPKLRQCASQCAESYHRYLCWLSACGAKKRGPRAEQTKIAVTAFSALRGALPKLGERRAKGVNTSE</sequence>
<gene>
    <name evidence="1" type="ORF">HPB47_006544</name>
</gene>
<proteinExistence type="predicted"/>
<protein>
    <submittedName>
        <fullName evidence="1">Uncharacterized protein</fullName>
    </submittedName>
</protein>
<reference evidence="1 2" key="1">
    <citation type="journal article" date="2020" name="Cell">
        <title>Large-Scale Comparative Analyses of Tick Genomes Elucidate Their Genetic Diversity and Vector Capacities.</title>
        <authorList>
            <consortium name="Tick Genome and Microbiome Consortium (TIGMIC)"/>
            <person name="Jia N."/>
            <person name="Wang J."/>
            <person name="Shi W."/>
            <person name="Du L."/>
            <person name="Sun Y."/>
            <person name="Zhan W."/>
            <person name="Jiang J.F."/>
            <person name="Wang Q."/>
            <person name="Zhang B."/>
            <person name="Ji P."/>
            <person name="Bell-Sakyi L."/>
            <person name="Cui X.M."/>
            <person name="Yuan T.T."/>
            <person name="Jiang B.G."/>
            <person name="Yang W.F."/>
            <person name="Lam T.T."/>
            <person name="Chang Q.C."/>
            <person name="Ding S.J."/>
            <person name="Wang X.J."/>
            <person name="Zhu J.G."/>
            <person name="Ruan X.D."/>
            <person name="Zhao L."/>
            <person name="Wei J.T."/>
            <person name="Ye R.Z."/>
            <person name="Que T.C."/>
            <person name="Du C.H."/>
            <person name="Zhou Y.H."/>
            <person name="Cheng J.X."/>
            <person name="Dai P.F."/>
            <person name="Guo W.B."/>
            <person name="Han X.H."/>
            <person name="Huang E.J."/>
            <person name="Li L.F."/>
            <person name="Wei W."/>
            <person name="Gao Y.C."/>
            <person name="Liu J.Z."/>
            <person name="Shao H.Z."/>
            <person name="Wang X."/>
            <person name="Wang C.C."/>
            <person name="Yang T.C."/>
            <person name="Huo Q.B."/>
            <person name="Li W."/>
            <person name="Chen H.Y."/>
            <person name="Chen S.E."/>
            <person name="Zhou L.G."/>
            <person name="Ni X.B."/>
            <person name="Tian J.H."/>
            <person name="Sheng Y."/>
            <person name="Liu T."/>
            <person name="Pan Y.S."/>
            <person name="Xia L.Y."/>
            <person name="Li J."/>
            <person name="Zhao F."/>
            <person name="Cao W.C."/>
        </authorList>
    </citation>
    <scope>NUCLEOTIDE SEQUENCE [LARGE SCALE GENOMIC DNA]</scope>
    <source>
        <strain evidence="1">Iper-2018</strain>
    </source>
</reference>
<dbReference type="Proteomes" id="UP000805193">
    <property type="component" value="Unassembled WGS sequence"/>
</dbReference>
<evidence type="ECO:0000313" key="2">
    <source>
        <dbReference type="Proteomes" id="UP000805193"/>
    </source>
</evidence>
<keyword evidence="2" id="KW-1185">Reference proteome</keyword>
<accession>A0AC60PB14</accession>
<evidence type="ECO:0000313" key="1">
    <source>
        <dbReference type="EMBL" id="KAG0416328.1"/>
    </source>
</evidence>
<feature type="non-terminal residue" evidence="1">
    <location>
        <position position="1"/>
    </location>
</feature>